<dbReference type="RefSeq" id="WP_091697475.1">
    <property type="nucleotide sequence ID" value="NZ_FPBF01000008.1"/>
</dbReference>
<gene>
    <name evidence="3" type="ORF">SAMN04489724_4507</name>
</gene>
<dbReference type="EMBL" id="FPBF01000008">
    <property type="protein sequence ID" value="SFU16071.1"/>
    <property type="molecule type" value="Genomic_DNA"/>
</dbReference>
<protein>
    <submittedName>
        <fullName evidence="3">Response regulator receiver domain-containing protein</fullName>
    </submittedName>
</protein>
<proteinExistence type="predicted"/>
<keyword evidence="1" id="KW-0597">Phosphoprotein</keyword>
<dbReference type="PROSITE" id="PS50110">
    <property type="entry name" value="RESPONSE_REGULATORY"/>
    <property type="match status" value="1"/>
</dbReference>
<keyword evidence="4" id="KW-1185">Reference proteome</keyword>
<dbReference type="SMART" id="SM00448">
    <property type="entry name" value="REC"/>
    <property type="match status" value="1"/>
</dbReference>
<dbReference type="SUPFAM" id="SSF52172">
    <property type="entry name" value="CheY-like"/>
    <property type="match status" value="1"/>
</dbReference>
<organism evidence="3 4">
    <name type="scientific">Algoriphagus locisalis</name>
    <dbReference type="NCBI Taxonomy" id="305507"/>
    <lineage>
        <taxon>Bacteria</taxon>
        <taxon>Pseudomonadati</taxon>
        <taxon>Bacteroidota</taxon>
        <taxon>Cytophagia</taxon>
        <taxon>Cytophagales</taxon>
        <taxon>Cyclobacteriaceae</taxon>
        <taxon>Algoriphagus</taxon>
    </lineage>
</organism>
<evidence type="ECO:0000313" key="3">
    <source>
        <dbReference type="EMBL" id="SFU16071.1"/>
    </source>
</evidence>
<dbReference type="InterPro" id="IPR001789">
    <property type="entry name" value="Sig_transdc_resp-reg_receiver"/>
</dbReference>
<sequence>MNEKLTIFYTDDDIDDLEFFKSIVKMITDDYAVVTHMNGDQLLYALDNPPPNPHLLFLDINMPGMSGLEVLQTLRRSERHATLPIIMFSTTKDELIIEKTRELGANYYLPKAENFKLLRKSIEHTLNINWSDFIADHSNYLYNNN</sequence>
<dbReference type="OrthoDB" id="7631574at2"/>
<dbReference type="InterPro" id="IPR052893">
    <property type="entry name" value="TCS_response_regulator"/>
</dbReference>
<reference evidence="4" key="1">
    <citation type="submission" date="2016-10" db="EMBL/GenBank/DDBJ databases">
        <authorList>
            <person name="Varghese N."/>
            <person name="Submissions S."/>
        </authorList>
    </citation>
    <scope>NUCLEOTIDE SEQUENCE [LARGE SCALE GENOMIC DNA]</scope>
    <source>
        <strain evidence="4">DSM 23445</strain>
    </source>
</reference>
<feature type="domain" description="Response regulatory" evidence="2">
    <location>
        <begin position="6"/>
        <end position="126"/>
    </location>
</feature>
<accession>A0A1I7DWN1</accession>
<dbReference type="Proteomes" id="UP000199673">
    <property type="component" value="Unassembled WGS sequence"/>
</dbReference>
<name>A0A1I7DWN1_9BACT</name>
<dbReference type="InterPro" id="IPR011006">
    <property type="entry name" value="CheY-like_superfamily"/>
</dbReference>
<evidence type="ECO:0000259" key="2">
    <source>
        <dbReference type="PROSITE" id="PS50110"/>
    </source>
</evidence>
<dbReference type="AlphaFoldDB" id="A0A1I7DWN1"/>
<evidence type="ECO:0000256" key="1">
    <source>
        <dbReference type="PROSITE-ProRule" id="PRU00169"/>
    </source>
</evidence>
<dbReference type="PANTHER" id="PTHR44520">
    <property type="entry name" value="RESPONSE REGULATOR RCP1-RELATED"/>
    <property type="match status" value="1"/>
</dbReference>
<dbReference type="Gene3D" id="3.40.50.2300">
    <property type="match status" value="1"/>
</dbReference>
<dbReference type="GO" id="GO:0000160">
    <property type="term" value="P:phosphorelay signal transduction system"/>
    <property type="evidence" value="ECO:0007669"/>
    <property type="project" value="InterPro"/>
</dbReference>
<dbReference type="Pfam" id="PF00072">
    <property type="entry name" value="Response_reg"/>
    <property type="match status" value="1"/>
</dbReference>
<dbReference type="STRING" id="305507.SAMN04489724_4507"/>
<evidence type="ECO:0000313" key="4">
    <source>
        <dbReference type="Proteomes" id="UP000199673"/>
    </source>
</evidence>
<feature type="modified residue" description="4-aspartylphosphate" evidence="1">
    <location>
        <position position="59"/>
    </location>
</feature>